<organism evidence="4 5">
    <name type="scientific">Gimesia fumaroli</name>
    <dbReference type="NCBI Taxonomy" id="2527976"/>
    <lineage>
        <taxon>Bacteria</taxon>
        <taxon>Pseudomonadati</taxon>
        <taxon>Planctomycetota</taxon>
        <taxon>Planctomycetia</taxon>
        <taxon>Planctomycetales</taxon>
        <taxon>Planctomycetaceae</taxon>
        <taxon>Gimesia</taxon>
    </lineage>
</organism>
<reference evidence="4 5" key="1">
    <citation type="submission" date="2019-03" db="EMBL/GenBank/DDBJ databases">
        <title>Deep-cultivation of Planctomycetes and their phenomic and genomic characterization uncovers novel biology.</title>
        <authorList>
            <person name="Wiegand S."/>
            <person name="Jogler M."/>
            <person name="Boedeker C."/>
            <person name="Pinto D."/>
            <person name="Vollmers J."/>
            <person name="Rivas-Marin E."/>
            <person name="Kohn T."/>
            <person name="Peeters S.H."/>
            <person name="Heuer A."/>
            <person name="Rast P."/>
            <person name="Oberbeckmann S."/>
            <person name="Bunk B."/>
            <person name="Jeske O."/>
            <person name="Meyerdierks A."/>
            <person name="Storesund J.E."/>
            <person name="Kallscheuer N."/>
            <person name="Luecker S."/>
            <person name="Lage O.M."/>
            <person name="Pohl T."/>
            <person name="Merkel B.J."/>
            <person name="Hornburger P."/>
            <person name="Mueller R.-W."/>
            <person name="Bruemmer F."/>
            <person name="Labrenz M."/>
            <person name="Spormann A.M."/>
            <person name="Op den Camp H."/>
            <person name="Overmann J."/>
            <person name="Amann R."/>
            <person name="Jetten M.S.M."/>
            <person name="Mascher T."/>
            <person name="Medema M.H."/>
            <person name="Devos D.P."/>
            <person name="Kaster A.-K."/>
            <person name="Ovreas L."/>
            <person name="Rohde M."/>
            <person name="Galperin M.Y."/>
            <person name="Jogler C."/>
        </authorList>
    </citation>
    <scope>NUCLEOTIDE SEQUENCE [LARGE SCALE GENOMIC DNA]</scope>
    <source>
        <strain evidence="4 5">Enr17</strain>
    </source>
</reference>
<gene>
    <name evidence="4" type="ORF">Enr17x_27720</name>
</gene>
<feature type="signal peptide" evidence="3">
    <location>
        <begin position="1"/>
        <end position="25"/>
    </location>
</feature>
<evidence type="ECO:0000313" key="4">
    <source>
        <dbReference type="EMBL" id="QDV50729.1"/>
    </source>
</evidence>
<keyword evidence="2" id="KW-0812">Transmembrane</keyword>
<evidence type="ECO:0000256" key="2">
    <source>
        <dbReference type="SAM" id="Phobius"/>
    </source>
</evidence>
<dbReference type="AlphaFoldDB" id="A0A518ICI0"/>
<proteinExistence type="predicted"/>
<evidence type="ECO:0000313" key="5">
    <source>
        <dbReference type="Proteomes" id="UP000318313"/>
    </source>
</evidence>
<keyword evidence="5" id="KW-1185">Reference proteome</keyword>
<dbReference type="Proteomes" id="UP000318313">
    <property type="component" value="Chromosome"/>
</dbReference>
<dbReference type="EMBL" id="CP037452">
    <property type="protein sequence ID" value="QDV50729.1"/>
    <property type="molecule type" value="Genomic_DNA"/>
</dbReference>
<sequence precursor="true">MRTSSFVSYVVCFYLLSLFSVIATADEKNDILAEAAAELERQNQAWDDLTVEYSCEDWIPDDKGEWKLHETLMLRWAVTQSGWERILRSRSESAWTEEAAFNGEYYMTYDSQQQGSAGVGHQISSFLNITYSPKIFGFFVTGLELGQPVSVAEFLQMEASHAKVLSEKENLVIVEGDDPLAVGIRLKLTLDAKYGYRPIEIEVRDQHGLLSTYKDIEYEQFTGKRGTFWFPRKGSWYGVNPEDRSPGTRMDYSLIKMEVDQNPEKQDFQLTYPKGTLLLNTDTGETTYAAAVVNLEDLIGDKGKTISMEQHDKIAAQNLPRGPAQEDESSNMKTLVLVNLAIIVLIILTVLFVRYRRHKSV</sequence>
<accession>A0A518ICI0</accession>
<keyword evidence="2" id="KW-0472">Membrane</keyword>
<dbReference type="RefSeq" id="WP_145309434.1">
    <property type="nucleotide sequence ID" value="NZ_CP037452.1"/>
</dbReference>
<dbReference type="KEGG" id="gfm:Enr17x_27720"/>
<keyword evidence="1" id="KW-0175">Coiled coil</keyword>
<evidence type="ECO:0000256" key="1">
    <source>
        <dbReference type="SAM" id="Coils"/>
    </source>
</evidence>
<name>A0A518ICI0_9PLAN</name>
<keyword evidence="2" id="KW-1133">Transmembrane helix</keyword>
<feature type="transmembrane region" description="Helical" evidence="2">
    <location>
        <begin position="335"/>
        <end position="355"/>
    </location>
</feature>
<feature type="chain" id="PRO_5021943520" evidence="3">
    <location>
        <begin position="26"/>
        <end position="361"/>
    </location>
</feature>
<evidence type="ECO:0000256" key="3">
    <source>
        <dbReference type="SAM" id="SignalP"/>
    </source>
</evidence>
<keyword evidence="3" id="KW-0732">Signal</keyword>
<feature type="coiled-coil region" evidence="1">
    <location>
        <begin position="22"/>
        <end position="52"/>
    </location>
</feature>
<protein>
    <submittedName>
        <fullName evidence="4">Uncharacterized protein</fullName>
    </submittedName>
</protein>